<protein>
    <submittedName>
        <fullName evidence="2">NAD-dependent dehydratase</fullName>
    </submittedName>
</protein>
<feature type="domain" description="NAD-dependent epimerase/dehydratase" evidence="1">
    <location>
        <begin position="4"/>
        <end position="233"/>
    </location>
</feature>
<dbReference type="PANTHER" id="PTHR43245:SF23">
    <property type="entry name" value="NAD(P)-BINDING DOMAIN-CONTAINING PROTEIN"/>
    <property type="match status" value="1"/>
</dbReference>
<dbReference type="Proteomes" id="UP000033452">
    <property type="component" value="Unassembled WGS sequence"/>
</dbReference>
<dbReference type="EMBL" id="JXYA01000009">
    <property type="protein sequence ID" value="KJZ11656.1"/>
    <property type="molecule type" value="Genomic_DNA"/>
</dbReference>
<reference evidence="2 3" key="1">
    <citation type="journal article" date="2015" name="BMC Genomics">
        <title>Genome mining reveals unlocked bioactive potential of marine Gram-negative bacteria.</title>
        <authorList>
            <person name="Machado H."/>
            <person name="Sonnenschein E.C."/>
            <person name="Melchiorsen J."/>
            <person name="Gram L."/>
        </authorList>
    </citation>
    <scope>NUCLEOTIDE SEQUENCE [LARGE SCALE GENOMIC DNA]</scope>
    <source>
        <strain evidence="2 3">S2471</strain>
    </source>
</reference>
<dbReference type="AlphaFoldDB" id="A0A0F4QVA8"/>
<sequence>MKNVLVTGASGYVGSVLVRLLLEQNCNVIAIDRFFFGDRLPSHSRLTKLKLDCRTLTPELFVGVDVVIDLVALSNDPSGELFQDITFDINHAARVKTATLAKKLGVKRYILPSSCSIYGFQKVRVDESSKTNALTTYAIANERAESGVLALSDSSFCVTVLRQATLFGYSPRMRFDLAINGMTLGAFKDGRLPLMRDGTQKRPMLHVKDTSELMCLLMNAPTEVINGEIFNVGGNEQNYQLSQLADSVCKVAESLLEKKVSISWYGDPDERSYEVSFDKINSKLGWQPRYDVNFGVQEIMKKLKSGELVNTPDTITLNWYKSLIKWHKIINDTELDGNILHLSERSL</sequence>
<dbReference type="PATRIC" id="fig|43658.5.peg.1112"/>
<dbReference type="CDD" id="cd08946">
    <property type="entry name" value="SDR_e"/>
    <property type="match status" value="1"/>
</dbReference>
<dbReference type="SUPFAM" id="SSF51735">
    <property type="entry name" value="NAD(P)-binding Rossmann-fold domains"/>
    <property type="match status" value="1"/>
</dbReference>
<keyword evidence="3" id="KW-1185">Reference proteome</keyword>
<dbReference type="InterPro" id="IPR050177">
    <property type="entry name" value="Lipid_A_modif_metabolic_enz"/>
</dbReference>
<evidence type="ECO:0000259" key="1">
    <source>
        <dbReference type="Pfam" id="PF01370"/>
    </source>
</evidence>
<gene>
    <name evidence="2" type="ORF">TW77_05335</name>
</gene>
<dbReference type="PANTHER" id="PTHR43245">
    <property type="entry name" value="BIFUNCTIONAL POLYMYXIN RESISTANCE PROTEIN ARNA"/>
    <property type="match status" value="1"/>
</dbReference>
<evidence type="ECO:0000313" key="3">
    <source>
        <dbReference type="Proteomes" id="UP000033452"/>
    </source>
</evidence>
<evidence type="ECO:0000313" key="2">
    <source>
        <dbReference type="EMBL" id="KJZ11656.1"/>
    </source>
</evidence>
<dbReference type="InterPro" id="IPR001509">
    <property type="entry name" value="Epimerase_deHydtase"/>
</dbReference>
<proteinExistence type="predicted"/>
<dbReference type="OrthoDB" id="9801056at2"/>
<dbReference type="InterPro" id="IPR036291">
    <property type="entry name" value="NAD(P)-bd_dom_sf"/>
</dbReference>
<dbReference type="RefSeq" id="WP_046003930.1">
    <property type="nucleotide sequence ID" value="NZ_JXYA01000009.1"/>
</dbReference>
<organism evidence="2 3">
    <name type="scientific">Pseudoalteromonas rubra</name>
    <dbReference type="NCBI Taxonomy" id="43658"/>
    <lineage>
        <taxon>Bacteria</taxon>
        <taxon>Pseudomonadati</taxon>
        <taxon>Pseudomonadota</taxon>
        <taxon>Gammaproteobacteria</taxon>
        <taxon>Alteromonadales</taxon>
        <taxon>Pseudoalteromonadaceae</taxon>
        <taxon>Pseudoalteromonas</taxon>
    </lineage>
</organism>
<name>A0A0F4QVA8_9GAMM</name>
<dbReference type="Gene3D" id="3.40.50.720">
    <property type="entry name" value="NAD(P)-binding Rossmann-like Domain"/>
    <property type="match status" value="1"/>
</dbReference>
<accession>A0A0F4QVA8</accession>
<comment type="caution">
    <text evidence="2">The sequence shown here is derived from an EMBL/GenBank/DDBJ whole genome shotgun (WGS) entry which is preliminary data.</text>
</comment>
<dbReference type="Pfam" id="PF01370">
    <property type="entry name" value="Epimerase"/>
    <property type="match status" value="1"/>
</dbReference>